<reference evidence="2" key="1">
    <citation type="submission" date="2023-03" db="EMBL/GenBank/DDBJ databases">
        <title>Massive genome expansion in bonnet fungi (Mycena s.s.) driven by repeated elements and novel gene families across ecological guilds.</title>
        <authorList>
            <consortium name="Lawrence Berkeley National Laboratory"/>
            <person name="Harder C.B."/>
            <person name="Miyauchi S."/>
            <person name="Viragh M."/>
            <person name="Kuo A."/>
            <person name="Thoen E."/>
            <person name="Andreopoulos B."/>
            <person name="Lu D."/>
            <person name="Skrede I."/>
            <person name="Drula E."/>
            <person name="Henrissat B."/>
            <person name="Morin E."/>
            <person name="Kohler A."/>
            <person name="Barry K."/>
            <person name="LaButti K."/>
            <person name="Morin E."/>
            <person name="Salamov A."/>
            <person name="Lipzen A."/>
            <person name="Mereny Z."/>
            <person name="Hegedus B."/>
            <person name="Baldrian P."/>
            <person name="Stursova M."/>
            <person name="Weitz H."/>
            <person name="Taylor A."/>
            <person name="Grigoriev I.V."/>
            <person name="Nagy L.G."/>
            <person name="Martin F."/>
            <person name="Kauserud H."/>
        </authorList>
    </citation>
    <scope>NUCLEOTIDE SEQUENCE</scope>
    <source>
        <strain evidence="2">CBHHK067</strain>
    </source>
</reference>
<keyword evidence="3" id="KW-1185">Reference proteome</keyword>
<comment type="caution">
    <text evidence="2">The sequence shown here is derived from an EMBL/GenBank/DDBJ whole genome shotgun (WGS) entry which is preliminary data.</text>
</comment>
<organism evidence="2 3">
    <name type="scientific">Mycena rosella</name>
    <name type="common">Pink bonnet</name>
    <name type="synonym">Agaricus rosellus</name>
    <dbReference type="NCBI Taxonomy" id="1033263"/>
    <lineage>
        <taxon>Eukaryota</taxon>
        <taxon>Fungi</taxon>
        <taxon>Dikarya</taxon>
        <taxon>Basidiomycota</taxon>
        <taxon>Agaricomycotina</taxon>
        <taxon>Agaricomycetes</taxon>
        <taxon>Agaricomycetidae</taxon>
        <taxon>Agaricales</taxon>
        <taxon>Marasmiineae</taxon>
        <taxon>Mycenaceae</taxon>
        <taxon>Mycena</taxon>
    </lineage>
</organism>
<proteinExistence type="predicted"/>
<evidence type="ECO:0000313" key="2">
    <source>
        <dbReference type="EMBL" id="KAJ7709733.1"/>
    </source>
</evidence>
<evidence type="ECO:0000256" key="1">
    <source>
        <dbReference type="SAM" id="MobiDB-lite"/>
    </source>
</evidence>
<evidence type="ECO:0000313" key="3">
    <source>
        <dbReference type="Proteomes" id="UP001221757"/>
    </source>
</evidence>
<accession>A0AAD7H0W9</accession>
<name>A0AAD7H0W9_MYCRO</name>
<sequence length="271" mass="30310">MAQRSFANRIILSPMIPDNTTTLPSSNKAKEVTPISEGRRALTIAPPDPETTSTPQARGPKSEQSSKENTVQPLHAWKNAEECPQASGTYVPPPLPNIDLGFIAEVGDTVRIKPWEDQYTWIEGSVERADFSVIKDHKPFPRYLVSYRDPVSKNLRQRIFCPQLSEIMGREPDEPGTRPLPDGIDRNIYACVPPPIAQGEAPIEMIWAHARVLTPPDENDRINIRVLVGPSNNMLFDNFPINYTLPFRRSSRGRVAKLGYSVAGNDEHPTH</sequence>
<feature type="compositionally biased region" description="Polar residues" evidence="1">
    <location>
        <begin position="18"/>
        <end position="27"/>
    </location>
</feature>
<dbReference type="AlphaFoldDB" id="A0AAD7H0W9"/>
<gene>
    <name evidence="2" type="ORF">B0H17DRAFT_1190905</name>
</gene>
<feature type="region of interest" description="Disordered" evidence="1">
    <location>
        <begin position="16"/>
        <end position="71"/>
    </location>
</feature>
<dbReference type="Proteomes" id="UP001221757">
    <property type="component" value="Unassembled WGS sequence"/>
</dbReference>
<dbReference type="EMBL" id="JARKIE010000002">
    <property type="protein sequence ID" value="KAJ7709733.1"/>
    <property type="molecule type" value="Genomic_DNA"/>
</dbReference>
<protein>
    <submittedName>
        <fullName evidence="2">Uncharacterized protein</fullName>
    </submittedName>
</protein>